<dbReference type="KEGG" id="cbar:PATL70BA_0330"/>
<reference evidence="1 2" key="1">
    <citation type="submission" date="2018-09" db="EMBL/GenBank/DDBJ databases">
        <authorList>
            <person name="Postec A."/>
        </authorList>
    </citation>
    <scope>NUCLEOTIDE SEQUENCE [LARGE SCALE GENOMIC DNA]</scope>
    <source>
        <strain evidence="1">70B-A</strain>
    </source>
</reference>
<dbReference type="EMBL" id="LR130778">
    <property type="protein sequence ID" value="VDN46176.1"/>
    <property type="molecule type" value="Genomic_DNA"/>
</dbReference>
<gene>
    <name evidence="1" type="ORF">PATL70BA_0330</name>
</gene>
<organism evidence="1 2">
    <name type="scientific">Petrocella atlantisensis</name>
    <dbReference type="NCBI Taxonomy" id="2173034"/>
    <lineage>
        <taxon>Bacteria</taxon>
        <taxon>Bacillati</taxon>
        <taxon>Bacillota</taxon>
        <taxon>Clostridia</taxon>
        <taxon>Lachnospirales</taxon>
        <taxon>Vallitaleaceae</taxon>
        <taxon>Petrocella</taxon>
    </lineage>
</organism>
<keyword evidence="2" id="KW-1185">Reference proteome</keyword>
<dbReference type="Proteomes" id="UP000279029">
    <property type="component" value="Chromosome"/>
</dbReference>
<accession>A0A3P7RTE4</accession>
<dbReference type="AlphaFoldDB" id="A0A3P7RTE4"/>
<name>A0A3P7RTE4_9FIRM</name>
<evidence type="ECO:0000313" key="1">
    <source>
        <dbReference type="EMBL" id="VDN46176.1"/>
    </source>
</evidence>
<dbReference type="RefSeq" id="WP_125135735.1">
    <property type="nucleotide sequence ID" value="NZ_LR130778.1"/>
</dbReference>
<proteinExistence type="predicted"/>
<sequence length="368" mass="42563">MEKASQIKTVARRCKPLYFFDKDLILVYSKGFLYLLNASNGTKDKVCAMPIGLIRKILSQFRIFERILRIEPRLAVPINHDNLILPCKGVFYRVNLKDKNITIDHVVREKMSNPLNICVVKNIEGFSDCIAYGEYGSNPCKDEMHIYARGLEIWDGWEIKYTFPSRTIKHVHGLIADPYRMGVLVLTGDTYKESAIWLAKQDFKELLTLAGGSHLYRSCWAFPKKEGIIYATDSPKEENYICLLKQVDDNWYVEKLKKLIGPCIYAGWWKDQFAFSTTVEQSNAKQKKYYKMHPENLDTKTNQVDVVVGNLERGFACITSYQKDRYDLNFFQYGSVQFCNTESGHELLMYPVAVKKNDGKLLVWSDQS</sequence>
<protein>
    <submittedName>
        <fullName evidence="1">Uncharacterized protein</fullName>
    </submittedName>
</protein>
<evidence type="ECO:0000313" key="2">
    <source>
        <dbReference type="Proteomes" id="UP000279029"/>
    </source>
</evidence>
<dbReference type="OrthoDB" id="6308355at2"/>